<dbReference type="KEGG" id="amic:Ami3637_07455"/>
<dbReference type="SMART" id="SM00480">
    <property type="entry name" value="POL3Bc"/>
    <property type="match status" value="1"/>
</dbReference>
<dbReference type="EMBL" id="CP047591">
    <property type="protein sequence ID" value="QHI72261.1"/>
    <property type="molecule type" value="Genomic_DNA"/>
</dbReference>
<dbReference type="NCBIfam" id="TIGR00663">
    <property type="entry name" value="dnan"/>
    <property type="match status" value="1"/>
</dbReference>
<name>A0A6P1MEK8_9FIRM</name>
<gene>
    <name evidence="14" type="ORF">Ami3637_07455</name>
</gene>
<dbReference type="GO" id="GO:0003677">
    <property type="term" value="F:DNA binding"/>
    <property type="evidence" value="ECO:0007669"/>
    <property type="project" value="UniProtKB-UniRule"/>
</dbReference>
<keyword evidence="4 10" id="KW-0963">Cytoplasm</keyword>
<dbReference type="Pfam" id="PF02767">
    <property type="entry name" value="DNA_pol3_beta_2"/>
    <property type="match status" value="1"/>
</dbReference>
<dbReference type="RefSeq" id="WP_162362030.1">
    <property type="nucleotide sequence ID" value="NZ_CP047591.1"/>
</dbReference>
<evidence type="ECO:0000256" key="7">
    <source>
        <dbReference type="ARBA" id="ARBA00022705"/>
    </source>
</evidence>
<evidence type="ECO:0000259" key="13">
    <source>
        <dbReference type="Pfam" id="PF02768"/>
    </source>
</evidence>
<keyword evidence="6 10" id="KW-0548">Nucleotidyltransferase</keyword>
<evidence type="ECO:0000256" key="4">
    <source>
        <dbReference type="ARBA" id="ARBA00022490"/>
    </source>
</evidence>
<evidence type="ECO:0000256" key="1">
    <source>
        <dbReference type="ARBA" id="ARBA00004496"/>
    </source>
</evidence>
<feature type="domain" description="DNA polymerase III beta sliding clamp C-terminal" evidence="13">
    <location>
        <begin position="245"/>
        <end position="364"/>
    </location>
</feature>
<evidence type="ECO:0000259" key="11">
    <source>
        <dbReference type="Pfam" id="PF00712"/>
    </source>
</evidence>
<keyword evidence="15" id="KW-1185">Reference proteome</keyword>
<dbReference type="Pfam" id="PF02768">
    <property type="entry name" value="DNA_pol3_beta_3"/>
    <property type="match status" value="1"/>
</dbReference>
<dbReference type="PIRSF" id="PIRSF000804">
    <property type="entry name" value="DNA_pol_III_b"/>
    <property type="match status" value="1"/>
</dbReference>
<comment type="similarity">
    <text evidence="2 10">Belongs to the beta sliding clamp family.</text>
</comment>
<dbReference type="GO" id="GO:0008408">
    <property type="term" value="F:3'-5' exonuclease activity"/>
    <property type="evidence" value="ECO:0007669"/>
    <property type="project" value="InterPro"/>
</dbReference>
<accession>A0A6P1MEK8</accession>
<keyword evidence="7 10" id="KW-0235">DNA replication</keyword>
<evidence type="ECO:0000259" key="12">
    <source>
        <dbReference type="Pfam" id="PF02767"/>
    </source>
</evidence>
<evidence type="ECO:0000256" key="8">
    <source>
        <dbReference type="ARBA" id="ARBA00022932"/>
    </source>
</evidence>
<dbReference type="Proteomes" id="UP000463883">
    <property type="component" value="Chromosome"/>
</dbReference>
<dbReference type="InterPro" id="IPR022635">
    <property type="entry name" value="DNA_polIII_beta_C"/>
</dbReference>
<organism evidence="14 15">
    <name type="scientific">Aminipila terrae</name>
    <dbReference type="NCBI Taxonomy" id="2697030"/>
    <lineage>
        <taxon>Bacteria</taxon>
        <taxon>Bacillati</taxon>
        <taxon>Bacillota</taxon>
        <taxon>Clostridia</taxon>
        <taxon>Peptostreptococcales</taxon>
        <taxon>Anaerovoracaceae</taxon>
        <taxon>Aminipila</taxon>
    </lineage>
</organism>
<dbReference type="InterPro" id="IPR022637">
    <property type="entry name" value="DNA_polIII_beta_cen"/>
</dbReference>
<keyword evidence="8 10" id="KW-0239">DNA-directed DNA polymerase</keyword>
<evidence type="ECO:0000256" key="9">
    <source>
        <dbReference type="ARBA" id="ARBA00023125"/>
    </source>
</evidence>
<dbReference type="GO" id="GO:0006271">
    <property type="term" value="P:DNA strand elongation involved in DNA replication"/>
    <property type="evidence" value="ECO:0007669"/>
    <property type="project" value="TreeGrafter"/>
</dbReference>
<dbReference type="PANTHER" id="PTHR30478:SF0">
    <property type="entry name" value="BETA SLIDING CLAMP"/>
    <property type="match status" value="1"/>
</dbReference>
<dbReference type="SUPFAM" id="SSF55979">
    <property type="entry name" value="DNA clamp"/>
    <property type="match status" value="3"/>
</dbReference>
<dbReference type="Pfam" id="PF00712">
    <property type="entry name" value="DNA_pol3_beta"/>
    <property type="match status" value="1"/>
</dbReference>
<proteinExistence type="inferred from homology"/>
<dbReference type="Gene3D" id="3.70.10.10">
    <property type="match status" value="1"/>
</dbReference>
<evidence type="ECO:0000256" key="6">
    <source>
        <dbReference type="ARBA" id="ARBA00022695"/>
    </source>
</evidence>
<dbReference type="GO" id="GO:0003887">
    <property type="term" value="F:DNA-directed DNA polymerase activity"/>
    <property type="evidence" value="ECO:0007669"/>
    <property type="project" value="UniProtKB-UniRule"/>
</dbReference>
<reference evidence="14 15" key="1">
    <citation type="submission" date="2020-01" db="EMBL/GenBank/DDBJ databases">
        <title>Genomic analysis of Aminipila sp. CBA3637.</title>
        <authorList>
            <person name="Kim Y.B."/>
            <person name="Roh S.W."/>
        </authorList>
    </citation>
    <scope>NUCLEOTIDE SEQUENCE [LARGE SCALE GENOMIC DNA]</scope>
    <source>
        <strain evidence="14 15">CBA3637</strain>
    </source>
</reference>
<evidence type="ECO:0000313" key="14">
    <source>
        <dbReference type="EMBL" id="QHI72261.1"/>
    </source>
</evidence>
<comment type="subunit">
    <text evidence="10">Forms a ring-shaped head-to-tail homodimer around DNA.</text>
</comment>
<dbReference type="PANTHER" id="PTHR30478">
    <property type="entry name" value="DNA POLYMERASE III SUBUNIT BETA"/>
    <property type="match status" value="1"/>
</dbReference>
<dbReference type="CDD" id="cd00140">
    <property type="entry name" value="beta_clamp"/>
    <property type="match status" value="1"/>
</dbReference>
<protein>
    <recommendedName>
        <fullName evidence="3 10">Beta sliding clamp</fullName>
    </recommendedName>
</protein>
<keyword evidence="5 10" id="KW-0808">Transferase</keyword>
<dbReference type="Gene3D" id="3.10.150.10">
    <property type="entry name" value="DNA Polymerase III, subunit A, domain 2"/>
    <property type="match status" value="1"/>
</dbReference>
<sequence>MKFTCNQQILSKAINTVSKAVTNRTTIPILKGILLKAEDNKLTLTASDLDLSIEKVIDAHVNEEGQIVVLSRLFGEIIRKLPNEEITIELKEENNITIECSSSQFNIVCFPADEFPNIGEIEEKSKLVLNRELFKEMIRKTSFAASLDESKGVIVGVLIELEENYLNMIALDGFRMAVVKEEMKNYEDKRIIIASKILSEISKIISEVEDEDVGIILDNKKAVVMLEGTKIVLRLLEGEFIKYKDIVPKECKTVVTLNRGDLLESIERASLFAKEGKNNLVKLSIEGNNMTITSRSEEGNVKENVMISVEGEGLDIGFNSKYLIDVLKVIDEDNIKLELNTSVSPCLVKPIDGNQFVYLILPVRLSGN</sequence>
<evidence type="ECO:0000313" key="15">
    <source>
        <dbReference type="Proteomes" id="UP000463883"/>
    </source>
</evidence>
<evidence type="ECO:0000256" key="10">
    <source>
        <dbReference type="PIRNR" id="PIRNR000804"/>
    </source>
</evidence>
<dbReference type="AlphaFoldDB" id="A0A6P1MEK8"/>
<dbReference type="GO" id="GO:0009360">
    <property type="term" value="C:DNA polymerase III complex"/>
    <property type="evidence" value="ECO:0007669"/>
    <property type="project" value="InterPro"/>
</dbReference>
<feature type="domain" description="DNA polymerase III beta sliding clamp central" evidence="12">
    <location>
        <begin position="129"/>
        <end position="240"/>
    </location>
</feature>
<evidence type="ECO:0000256" key="5">
    <source>
        <dbReference type="ARBA" id="ARBA00022679"/>
    </source>
</evidence>
<feature type="domain" description="DNA polymerase III beta sliding clamp N-terminal" evidence="11">
    <location>
        <begin position="1"/>
        <end position="118"/>
    </location>
</feature>
<keyword evidence="9" id="KW-0238">DNA-binding</keyword>
<dbReference type="InterPro" id="IPR046938">
    <property type="entry name" value="DNA_clamp_sf"/>
</dbReference>
<comment type="function">
    <text evidence="10">Confers DNA tethering and processivity to DNA polymerases and other proteins. Acts as a clamp, forming a ring around DNA (a reaction catalyzed by the clamp-loading complex) which diffuses in an ATP-independent manner freely and bidirectionally along dsDNA. Initially characterized for its ability to contact the catalytic subunit of DNA polymerase III (Pol III), a complex, multichain enzyme responsible for most of the replicative synthesis in bacteria; Pol III exhibits 3'-5' exonuclease proofreading activity. The beta chain is required for initiation of replication as well as for processivity of DNA replication.</text>
</comment>
<dbReference type="InterPro" id="IPR022634">
    <property type="entry name" value="DNA_polIII_beta_N"/>
</dbReference>
<dbReference type="InterPro" id="IPR001001">
    <property type="entry name" value="DNA_polIII_beta"/>
</dbReference>
<evidence type="ECO:0000256" key="3">
    <source>
        <dbReference type="ARBA" id="ARBA00021035"/>
    </source>
</evidence>
<comment type="subcellular location">
    <subcellularLocation>
        <location evidence="1 10">Cytoplasm</location>
    </subcellularLocation>
</comment>
<evidence type="ECO:0000256" key="2">
    <source>
        <dbReference type="ARBA" id="ARBA00010752"/>
    </source>
</evidence>
<dbReference type="GO" id="GO:0005737">
    <property type="term" value="C:cytoplasm"/>
    <property type="evidence" value="ECO:0007669"/>
    <property type="project" value="UniProtKB-SubCell"/>
</dbReference>